<dbReference type="Proteomes" id="UP001500909">
    <property type="component" value="Unassembled WGS sequence"/>
</dbReference>
<dbReference type="RefSeq" id="WP_346094038.1">
    <property type="nucleotide sequence ID" value="NZ_BAAABY010000009.1"/>
</dbReference>
<protein>
    <submittedName>
        <fullName evidence="1">Uncharacterized protein</fullName>
    </submittedName>
</protein>
<keyword evidence="2" id="KW-1185">Reference proteome</keyword>
<sequence length="154" mass="16919">MKLSWEPSSTGHAVYIVDRDGEPGHLESVVAWDPETGEALVVDKKEGRLVAARDAYSNFHSVQSTYGPVVSTIQAPDGWRVLWPRHDGTYIATPLLAWLITSCGSQIPFAQGEDGDGPQAWFLDFLTACAPDEDPAKMINPLTSEHFTGQRHVE</sequence>
<dbReference type="EMBL" id="BAAABY010000009">
    <property type="protein sequence ID" value="GAA0452531.1"/>
    <property type="molecule type" value="Genomic_DNA"/>
</dbReference>
<gene>
    <name evidence="1" type="ORF">GCM10010361_15800</name>
</gene>
<proteinExistence type="predicted"/>
<evidence type="ECO:0000313" key="2">
    <source>
        <dbReference type="Proteomes" id="UP001500909"/>
    </source>
</evidence>
<comment type="caution">
    <text evidence="1">The sequence shown here is derived from an EMBL/GenBank/DDBJ whole genome shotgun (WGS) entry which is preliminary data.</text>
</comment>
<organism evidence="1 2">
    <name type="scientific">Streptomyces olivaceiscleroticus</name>
    <dbReference type="NCBI Taxonomy" id="68245"/>
    <lineage>
        <taxon>Bacteria</taxon>
        <taxon>Bacillati</taxon>
        <taxon>Actinomycetota</taxon>
        <taxon>Actinomycetes</taxon>
        <taxon>Kitasatosporales</taxon>
        <taxon>Streptomycetaceae</taxon>
        <taxon>Streptomyces</taxon>
    </lineage>
</organism>
<accession>A0ABN0ZM51</accession>
<reference evidence="1 2" key="1">
    <citation type="journal article" date="2019" name="Int. J. Syst. Evol. Microbiol.">
        <title>The Global Catalogue of Microorganisms (GCM) 10K type strain sequencing project: providing services to taxonomists for standard genome sequencing and annotation.</title>
        <authorList>
            <consortium name="The Broad Institute Genomics Platform"/>
            <consortium name="The Broad Institute Genome Sequencing Center for Infectious Disease"/>
            <person name="Wu L."/>
            <person name="Ma J."/>
        </authorList>
    </citation>
    <scope>NUCLEOTIDE SEQUENCE [LARGE SCALE GENOMIC DNA]</scope>
    <source>
        <strain evidence="1 2">JCM 4805</strain>
    </source>
</reference>
<evidence type="ECO:0000313" key="1">
    <source>
        <dbReference type="EMBL" id="GAA0452531.1"/>
    </source>
</evidence>
<name>A0ABN0ZM51_9ACTN</name>